<dbReference type="Gene3D" id="2.170.150.40">
    <property type="entry name" value="Domain of unknown function (DUF427)"/>
    <property type="match status" value="2"/>
</dbReference>
<accession>A0A6A6AX41</accession>
<name>A0A6A6AX41_9PEZI</name>
<proteinExistence type="predicted"/>
<reference evidence="2" key="1">
    <citation type="journal article" date="2020" name="Stud. Mycol.">
        <title>101 Dothideomycetes genomes: a test case for predicting lifestyles and emergence of pathogens.</title>
        <authorList>
            <person name="Haridas S."/>
            <person name="Albert R."/>
            <person name="Binder M."/>
            <person name="Bloem J."/>
            <person name="Labutti K."/>
            <person name="Salamov A."/>
            <person name="Andreopoulos B."/>
            <person name="Baker S."/>
            <person name="Barry K."/>
            <person name="Bills G."/>
            <person name="Bluhm B."/>
            <person name="Cannon C."/>
            <person name="Castanera R."/>
            <person name="Culley D."/>
            <person name="Daum C."/>
            <person name="Ezra D."/>
            <person name="Gonzalez J."/>
            <person name="Henrissat B."/>
            <person name="Kuo A."/>
            <person name="Liang C."/>
            <person name="Lipzen A."/>
            <person name="Lutzoni F."/>
            <person name="Magnuson J."/>
            <person name="Mondo S."/>
            <person name="Nolan M."/>
            <person name="Ohm R."/>
            <person name="Pangilinan J."/>
            <person name="Park H.-J."/>
            <person name="Ramirez L."/>
            <person name="Alfaro M."/>
            <person name="Sun H."/>
            <person name="Tritt A."/>
            <person name="Yoshinaga Y."/>
            <person name="Zwiers L.-H."/>
            <person name="Turgeon B."/>
            <person name="Goodwin S."/>
            <person name="Spatafora J."/>
            <person name="Crous P."/>
            <person name="Grigoriev I."/>
        </authorList>
    </citation>
    <scope>NUCLEOTIDE SEQUENCE</scope>
    <source>
        <strain evidence="2">CBS 121167</strain>
    </source>
</reference>
<dbReference type="OrthoDB" id="18996at2759"/>
<protein>
    <recommendedName>
        <fullName evidence="1">DUF427 domain-containing protein</fullName>
    </recommendedName>
</protein>
<dbReference type="InterPro" id="IPR038694">
    <property type="entry name" value="DUF427_sf"/>
</dbReference>
<keyword evidence="3" id="KW-1185">Reference proteome</keyword>
<dbReference type="InterPro" id="IPR007361">
    <property type="entry name" value="DUF427"/>
</dbReference>
<dbReference type="PANTHER" id="PTHR34310">
    <property type="entry name" value="DUF427 DOMAIN PROTEIN (AFU_ORTHOLOGUE AFUA_3G02220)"/>
    <property type="match status" value="1"/>
</dbReference>
<organism evidence="2 3">
    <name type="scientific">Aplosporella prunicola CBS 121167</name>
    <dbReference type="NCBI Taxonomy" id="1176127"/>
    <lineage>
        <taxon>Eukaryota</taxon>
        <taxon>Fungi</taxon>
        <taxon>Dikarya</taxon>
        <taxon>Ascomycota</taxon>
        <taxon>Pezizomycotina</taxon>
        <taxon>Dothideomycetes</taxon>
        <taxon>Dothideomycetes incertae sedis</taxon>
        <taxon>Botryosphaeriales</taxon>
        <taxon>Aplosporellaceae</taxon>
        <taxon>Aplosporella</taxon>
    </lineage>
</organism>
<sequence length="268" mass="29730">MPPQNTDLPALAHRLLTSGPHRTLPVPGRRIRIQLNDTFIADTTAALLVWEHPYYPFYYVPLTALREGCFRTLQRVAATMARVLEVRVGERATARVLAFDAAGTQGIAKPLHGMVRVEFAAADAWFVEDEQIHIHPKDPFKRVECVRSGRDVVVSLHNTVLARSSAGGAGAVHLYETGLPTRFYLPLTAVSEGVRLRPSETVTSCPYKGDANYYDVVVGDQTHKDLVWWYKCPTVECAAVAGLVCFYNEKVDIEVGGVRLERPVTPFS</sequence>
<dbReference type="AlphaFoldDB" id="A0A6A6AX41"/>
<dbReference type="PANTHER" id="PTHR34310:SF9">
    <property type="entry name" value="BLR5716 PROTEIN"/>
    <property type="match status" value="1"/>
</dbReference>
<dbReference type="Pfam" id="PF04248">
    <property type="entry name" value="NTP_transf_9"/>
    <property type="match status" value="2"/>
</dbReference>
<gene>
    <name evidence="2" type="ORF">K452DRAFT_302706</name>
</gene>
<evidence type="ECO:0000313" key="3">
    <source>
        <dbReference type="Proteomes" id="UP000799438"/>
    </source>
</evidence>
<feature type="domain" description="DUF427" evidence="1">
    <location>
        <begin position="153"/>
        <end position="249"/>
    </location>
</feature>
<evidence type="ECO:0000259" key="1">
    <source>
        <dbReference type="Pfam" id="PF04248"/>
    </source>
</evidence>
<evidence type="ECO:0000313" key="2">
    <source>
        <dbReference type="EMBL" id="KAF2136499.1"/>
    </source>
</evidence>
<dbReference type="EMBL" id="ML995519">
    <property type="protein sequence ID" value="KAF2136499.1"/>
    <property type="molecule type" value="Genomic_DNA"/>
</dbReference>
<dbReference type="Proteomes" id="UP000799438">
    <property type="component" value="Unassembled WGS sequence"/>
</dbReference>
<feature type="domain" description="DUF427" evidence="1">
    <location>
        <begin position="31"/>
        <end position="73"/>
    </location>
</feature>
<dbReference type="RefSeq" id="XP_033392217.1">
    <property type="nucleotide sequence ID" value="XM_033542624.1"/>
</dbReference>
<dbReference type="GeneID" id="54300121"/>